<dbReference type="Proteomes" id="UP000526033">
    <property type="component" value="Unassembled WGS sequence"/>
</dbReference>
<keyword evidence="1" id="KW-0812">Transmembrane</keyword>
<evidence type="ECO:0000313" key="2">
    <source>
        <dbReference type="EMBL" id="NMB69588.1"/>
    </source>
</evidence>
<evidence type="ECO:0000256" key="1">
    <source>
        <dbReference type="SAM" id="Phobius"/>
    </source>
</evidence>
<evidence type="ECO:0000313" key="3">
    <source>
        <dbReference type="Proteomes" id="UP000526033"/>
    </source>
</evidence>
<protein>
    <submittedName>
        <fullName evidence="2">Uncharacterized protein</fullName>
    </submittedName>
</protein>
<keyword evidence="1" id="KW-0472">Membrane</keyword>
<dbReference type="EMBL" id="JAAZNL010000001">
    <property type="protein sequence ID" value="NMB69588.1"/>
    <property type="molecule type" value="Genomic_DNA"/>
</dbReference>
<feature type="transmembrane region" description="Helical" evidence="1">
    <location>
        <begin position="68"/>
        <end position="87"/>
    </location>
</feature>
<accession>A0A7X9DJY6</accession>
<name>A0A7X9DJY6_UNCKA</name>
<keyword evidence="1" id="KW-1133">Transmembrane helix</keyword>
<sequence length="106" mass="11368">MFDILDQIVDEAPPEAQATNINSVGAMSAILINVMLGVSFSVSLIMLAFGAFRYVVSSGDPKLIEKSYHTMFWSLIALIMTVLAVAIKNVVTAAMGVDIPTTPTDF</sequence>
<proteinExistence type="predicted"/>
<comment type="caution">
    <text evidence="2">The sequence shown here is derived from an EMBL/GenBank/DDBJ whole genome shotgun (WGS) entry which is preliminary data.</text>
</comment>
<dbReference type="AlphaFoldDB" id="A0A7X9DJY6"/>
<reference evidence="2 3" key="1">
    <citation type="journal article" date="2020" name="Biotechnol. Biofuels">
        <title>New insights from the biogas microbiome by comprehensive genome-resolved metagenomics of nearly 1600 species originating from multiple anaerobic digesters.</title>
        <authorList>
            <person name="Campanaro S."/>
            <person name="Treu L."/>
            <person name="Rodriguez-R L.M."/>
            <person name="Kovalovszki A."/>
            <person name="Ziels R.M."/>
            <person name="Maus I."/>
            <person name="Zhu X."/>
            <person name="Kougias P.G."/>
            <person name="Basile A."/>
            <person name="Luo G."/>
            <person name="Schluter A."/>
            <person name="Konstantinidis K.T."/>
            <person name="Angelidaki I."/>
        </authorList>
    </citation>
    <scope>NUCLEOTIDE SEQUENCE [LARGE SCALE GENOMIC DNA]</scope>
    <source>
        <strain evidence="2">AS27yjCOA_165</strain>
    </source>
</reference>
<feature type="transmembrane region" description="Helical" evidence="1">
    <location>
        <begin position="30"/>
        <end position="56"/>
    </location>
</feature>
<organism evidence="2 3">
    <name type="scientific">candidate division WWE3 bacterium</name>
    <dbReference type="NCBI Taxonomy" id="2053526"/>
    <lineage>
        <taxon>Bacteria</taxon>
        <taxon>Katanobacteria</taxon>
    </lineage>
</organism>
<gene>
    <name evidence="2" type="ORF">GYA27_00070</name>
</gene>